<keyword evidence="4 6" id="KW-0808">Transferase</keyword>
<keyword evidence="6" id="KW-0460">Magnesium</keyword>
<proteinExistence type="inferred from homology"/>
<dbReference type="Proteomes" id="UP001057291">
    <property type="component" value="Unassembled WGS sequence"/>
</dbReference>
<keyword evidence="9" id="KW-1185">Reference proteome</keyword>
<name>A0AAV4LIC4_9BACL</name>
<evidence type="ECO:0000313" key="9">
    <source>
        <dbReference type="Proteomes" id="UP001057291"/>
    </source>
</evidence>
<dbReference type="CDD" id="cd06223">
    <property type="entry name" value="PRTases_typeI"/>
    <property type="match status" value="1"/>
</dbReference>
<dbReference type="AlphaFoldDB" id="A0AAV4LIC4"/>
<keyword evidence="5 6" id="KW-0665">Pyrimidine biosynthesis</keyword>
<comment type="similarity">
    <text evidence="6">Belongs to the purine/pyrimidine phosphoribosyltransferase family. PyrE subfamily.</text>
</comment>
<feature type="binding site" evidence="6">
    <location>
        <position position="125"/>
    </location>
    <ligand>
        <name>orotate</name>
        <dbReference type="ChEBI" id="CHEBI:30839"/>
    </ligand>
</feature>
<dbReference type="EMBL" id="BOQE01000001">
    <property type="protein sequence ID" value="GIM47508.1"/>
    <property type="molecule type" value="Genomic_DNA"/>
</dbReference>
<dbReference type="Gene3D" id="3.40.50.2020">
    <property type="match status" value="1"/>
</dbReference>
<comment type="caution">
    <text evidence="8">The sequence shown here is derived from an EMBL/GenBank/DDBJ whole genome shotgun (WGS) entry which is preliminary data.</text>
</comment>
<dbReference type="InterPro" id="IPR000836">
    <property type="entry name" value="PRTase_dom"/>
</dbReference>
<gene>
    <name evidence="6 8" type="primary">pyrE</name>
    <name evidence="8" type="ORF">DNHGIG_30570</name>
</gene>
<evidence type="ECO:0000259" key="7">
    <source>
        <dbReference type="Pfam" id="PF00156"/>
    </source>
</evidence>
<evidence type="ECO:0000256" key="6">
    <source>
        <dbReference type="HAMAP-Rule" id="MF_01208"/>
    </source>
</evidence>
<evidence type="ECO:0000256" key="3">
    <source>
        <dbReference type="ARBA" id="ARBA00022676"/>
    </source>
</evidence>
<dbReference type="InterPro" id="IPR023031">
    <property type="entry name" value="OPRT"/>
</dbReference>
<evidence type="ECO:0000256" key="5">
    <source>
        <dbReference type="ARBA" id="ARBA00022975"/>
    </source>
</evidence>
<keyword evidence="3 6" id="KW-0328">Glycosyltransferase</keyword>
<dbReference type="GO" id="GO:0019856">
    <property type="term" value="P:pyrimidine nucleobase biosynthetic process"/>
    <property type="evidence" value="ECO:0007669"/>
    <property type="project" value="TreeGrafter"/>
</dbReference>
<evidence type="ECO:0000256" key="4">
    <source>
        <dbReference type="ARBA" id="ARBA00022679"/>
    </source>
</evidence>
<evidence type="ECO:0000256" key="2">
    <source>
        <dbReference type="ARBA" id="ARBA00011971"/>
    </source>
</evidence>
<dbReference type="Pfam" id="PF00156">
    <property type="entry name" value="Pribosyltran"/>
    <property type="match status" value="1"/>
</dbReference>
<dbReference type="InterPro" id="IPR004467">
    <property type="entry name" value="Or_phspho_trans_dom"/>
</dbReference>
<dbReference type="GO" id="GO:0000287">
    <property type="term" value="F:magnesium ion binding"/>
    <property type="evidence" value="ECO:0007669"/>
    <property type="project" value="UniProtKB-UniRule"/>
</dbReference>
<feature type="domain" description="Phosphoribosyltransferase" evidence="7">
    <location>
        <begin position="53"/>
        <end position="151"/>
    </location>
</feature>
<dbReference type="GO" id="GO:0004588">
    <property type="term" value="F:orotate phosphoribosyltransferase activity"/>
    <property type="evidence" value="ECO:0007669"/>
    <property type="project" value="UniProtKB-UniRule"/>
</dbReference>
<feature type="binding site" description="in other chain" evidence="6">
    <location>
        <begin position="121"/>
        <end position="129"/>
    </location>
    <ligand>
        <name>5-phospho-alpha-D-ribose 1-diphosphate</name>
        <dbReference type="ChEBI" id="CHEBI:58017"/>
        <note>ligand shared between dimeric partners</note>
    </ligand>
</feature>
<evidence type="ECO:0000313" key="8">
    <source>
        <dbReference type="EMBL" id="GIM47508.1"/>
    </source>
</evidence>
<dbReference type="PANTHER" id="PTHR19278">
    <property type="entry name" value="OROTATE PHOSPHORIBOSYLTRANSFERASE"/>
    <property type="match status" value="1"/>
</dbReference>
<accession>A0AAV4LIC4</accession>
<comment type="pathway">
    <text evidence="1 6">Pyrimidine metabolism; UMP biosynthesis via de novo pathway; UMP from orotate: step 1/2.</text>
</comment>
<dbReference type="EC" id="2.4.2.10" evidence="2 6"/>
<comment type="cofactor">
    <cofactor evidence="6">
        <name>Mg(2+)</name>
        <dbReference type="ChEBI" id="CHEBI:18420"/>
    </cofactor>
</comment>
<feature type="binding site" evidence="6">
    <location>
        <position position="99"/>
    </location>
    <ligand>
        <name>5-phospho-alpha-D-ribose 1-diphosphate</name>
        <dbReference type="ChEBI" id="CHEBI:58017"/>
        <note>ligand shared between dimeric partners</note>
    </ligand>
</feature>
<sequence length="209" mass="23219">MIQYTIAKMLLQIGAVTLRPKEPFTWTSGIKSPIYCDNRLTISYPYIRDTIANGFQKIITEQFGAVDVLAGTATAGIPHAAFVAQKMMLPMAYVREKAKGHGKENRIEGIISEGARVVVFEDTISTGGSSLKAVEAVREAGADVAGVVAIYHYEFDRAIRSFAEMRVPCFTLTNYSTLIDVAREEGFINEEELAVLREWKENPEGYAWK</sequence>
<reference evidence="8" key="1">
    <citation type="journal article" date="2023" name="Int. J. Syst. Evol. Microbiol.">
        <title>Collibacillus ludicampi gen. nov., sp. nov., a new soil bacterium of the family Alicyclobacillaceae.</title>
        <authorList>
            <person name="Jojima T."/>
            <person name="Ioku Y."/>
            <person name="Fukuta Y."/>
            <person name="Shirasaka N."/>
            <person name="Matsumura Y."/>
            <person name="Mori M."/>
        </authorList>
    </citation>
    <scope>NUCLEOTIDE SEQUENCE</scope>
    <source>
        <strain evidence="8">TP075</strain>
    </source>
</reference>
<dbReference type="HAMAP" id="MF_01208">
    <property type="entry name" value="PyrE"/>
    <property type="match status" value="1"/>
</dbReference>
<evidence type="ECO:0000256" key="1">
    <source>
        <dbReference type="ARBA" id="ARBA00004889"/>
    </source>
</evidence>
<comment type="subunit">
    <text evidence="6">Homodimer.</text>
</comment>
<dbReference type="PANTHER" id="PTHR19278:SF9">
    <property type="entry name" value="URIDINE 5'-MONOPHOSPHATE SYNTHASE"/>
    <property type="match status" value="1"/>
</dbReference>
<comment type="function">
    <text evidence="6">Catalyzes the transfer of a ribosyl phosphate group from 5-phosphoribose 1-diphosphate to orotate, leading to the formation of orotidine monophosphate (OMP).</text>
</comment>
<feature type="binding site" evidence="6">
    <location>
        <position position="95"/>
    </location>
    <ligand>
        <name>5-phospho-alpha-D-ribose 1-diphosphate</name>
        <dbReference type="ChEBI" id="CHEBI:58017"/>
        <note>ligand shared between dimeric partners</note>
    </ligand>
</feature>
<comment type="caution">
    <text evidence="6">Lacks conserved residue(s) required for the propagation of feature annotation.</text>
</comment>
<protein>
    <recommendedName>
        <fullName evidence="2 6">Orotate phosphoribosyltransferase</fullName>
        <shortName evidence="6">OPRT</shortName>
        <shortName evidence="6">OPRTase</shortName>
        <ecNumber evidence="2 6">2.4.2.10</ecNumber>
    </recommendedName>
</protein>
<dbReference type="InterPro" id="IPR029057">
    <property type="entry name" value="PRTase-like"/>
</dbReference>
<feature type="binding site" evidence="6">
    <location>
        <position position="101"/>
    </location>
    <ligand>
        <name>5-phospho-alpha-D-ribose 1-diphosphate</name>
        <dbReference type="ChEBI" id="CHEBI:58017"/>
        <note>ligand shared between dimeric partners</note>
    </ligand>
</feature>
<dbReference type="SUPFAM" id="SSF53271">
    <property type="entry name" value="PRTase-like"/>
    <property type="match status" value="1"/>
</dbReference>
<organism evidence="8 9">
    <name type="scientific">Collibacillus ludicampi</name>
    <dbReference type="NCBI Taxonomy" id="2771369"/>
    <lineage>
        <taxon>Bacteria</taxon>
        <taxon>Bacillati</taxon>
        <taxon>Bacillota</taxon>
        <taxon>Bacilli</taxon>
        <taxon>Bacillales</taxon>
        <taxon>Alicyclobacillaceae</taxon>
        <taxon>Collibacillus</taxon>
    </lineage>
</organism>
<dbReference type="GO" id="GO:0044205">
    <property type="term" value="P:'de novo' UMP biosynthetic process"/>
    <property type="evidence" value="ECO:0007669"/>
    <property type="project" value="UniProtKB-UniRule"/>
</dbReference>
<dbReference type="NCBIfam" id="TIGR00336">
    <property type="entry name" value="pyrE"/>
    <property type="match status" value="1"/>
</dbReference>
<comment type="catalytic activity">
    <reaction evidence="6">
        <text>orotidine 5'-phosphate + diphosphate = orotate + 5-phospho-alpha-D-ribose 1-diphosphate</text>
        <dbReference type="Rhea" id="RHEA:10380"/>
        <dbReference type="ChEBI" id="CHEBI:30839"/>
        <dbReference type="ChEBI" id="CHEBI:33019"/>
        <dbReference type="ChEBI" id="CHEBI:57538"/>
        <dbReference type="ChEBI" id="CHEBI:58017"/>
        <dbReference type="EC" id="2.4.2.10"/>
    </reaction>
</comment>